<accession>A0A9Q0QEQ1</accession>
<protein>
    <submittedName>
        <fullName evidence="1">Uncharacterized protein</fullName>
    </submittedName>
</protein>
<comment type="caution">
    <text evidence="1">The sequence shown here is derived from an EMBL/GenBank/DDBJ whole genome shotgun (WGS) entry which is preliminary data.</text>
</comment>
<proteinExistence type="predicted"/>
<sequence>MDLQCENQQLRLVKSLLIKKINSNDYSNLIQLQEKSTKLEQEKNVLQVIIDALCAKINKDNNDLIP</sequence>
<gene>
    <name evidence="1" type="ORF">OIU79_010064</name>
</gene>
<reference evidence="1" key="2">
    <citation type="journal article" date="2023" name="Int. J. Mol. Sci.">
        <title>De Novo Assembly and Annotation of 11 Diverse Shrub Willow (Salix) Genomes Reveals Novel Gene Organization in Sex-Linked Regions.</title>
        <authorList>
            <person name="Hyden B."/>
            <person name="Feng K."/>
            <person name="Yates T.B."/>
            <person name="Jawdy S."/>
            <person name="Cereghino C."/>
            <person name="Smart L.B."/>
            <person name="Muchero W."/>
        </authorList>
    </citation>
    <scope>NUCLEOTIDE SEQUENCE</scope>
    <source>
        <tissue evidence="1">Shoot tip</tissue>
    </source>
</reference>
<dbReference type="AlphaFoldDB" id="A0A9Q0QEQ1"/>
<dbReference type="EMBL" id="JAPFFK010000016">
    <property type="protein sequence ID" value="KAJ6705282.1"/>
    <property type="molecule type" value="Genomic_DNA"/>
</dbReference>
<keyword evidence="2" id="KW-1185">Reference proteome</keyword>
<reference evidence="1" key="1">
    <citation type="submission" date="2022-11" db="EMBL/GenBank/DDBJ databases">
        <authorList>
            <person name="Hyden B.L."/>
            <person name="Feng K."/>
            <person name="Yates T."/>
            <person name="Jawdy S."/>
            <person name="Smart L.B."/>
            <person name="Muchero W."/>
        </authorList>
    </citation>
    <scope>NUCLEOTIDE SEQUENCE</scope>
    <source>
        <tissue evidence="1">Shoot tip</tissue>
    </source>
</reference>
<organism evidence="1 2">
    <name type="scientific">Salix purpurea</name>
    <name type="common">Purple osier willow</name>
    <dbReference type="NCBI Taxonomy" id="77065"/>
    <lineage>
        <taxon>Eukaryota</taxon>
        <taxon>Viridiplantae</taxon>
        <taxon>Streptophyta</taxon>
        <taxon>Embryophyta</taxon>
        <taxon>Tracheophyta</taxon>
        <taxon>Spermatophyta</taxon>
        <taxon>Magnoliopsida</taxon>
        <taxon>eudicotyledons</taxon>
        <taxon>Gunneridae</taxon>
        <taxon>Pentapetalae</taxon>
        <taxon>rosids</taxon>
        <taxon>fabids</taxon>
        <taxon>Malpighiales</taxon>
        <taxon>Salicaceae</taxon>
        <taxon>Saliceae</taxon>
        <taxon>Salix</taxon>
    </lineage>
</organism>
<name>A0A9Q0QEQ1_SALPP</name>
<dbReference type="Proteomes" id="UP001151532">
    <property type="component" value="Chromosome 3"/>
</dbReference>
<evidence type="ECO:0000313" key="2">
    <source>
        <dbReference type="Proteomes" id="UP001151532"/>
    </source>
</evidence>
<evidence type="ECO:0000313" key="1">
    <source>
        <dbReference type="EMBL" id="KAJ6705282.1"/>
    </source>
</evidence>